<comment type="similarity">
    <text evidence="2">Belongs to the bacterial diacylglycerol kinase family.</text>
</comment>
<feature type="binding site" evidence="17">
    <location>
        <begin position="81"/>
        <end position="83"/>
    </location>
    <ligand>
        <name>ATP</name>
        <dbReference type="ChEBI" id="CHEBI:30616"/>
    </ligand>
</feature>
<dbReference type="GO" id="GO:0016301">
    <property type="term" value="F:kinase activity"/>
    <property type="evidence" value="ECO:0007669"/>
    <property type="project" value="UniProtKB-KW"/>
</dbReference>
<evidence type="ECO:0000256" key="18">
    <source>
        <dbReference type="PIRSR" id="PIRSR600829-4"/>
    </source>
</evidence>
<evidence type="ECO:0000313" key="20">
    <source>
        <dbReference type="EMBL" id="PIL38373.1"/>
    </source>
</evidence>
<keyword evidence="3" id="KW-1003">Cell membrane</keyword>
<feature type="binding site" evidence="16">
    <location>
        <position position="65"/>
    </location>
    <ligand>
        <name>substrate</name>
    </ligand>
</feature>
<evidence type="ECO:0000256" key="19">
    <source>
        <dbReference type="SAM" id="Phobius"/>
    </source>
</evidence>
<sequence length="118" mass="13011">MKNQRFHHRLGFAIDGIVSAWRSEASFRLQCLATLGVIAVLAWRQPPMMWWAFLLIMCGMVLAAELFNTALETALDHLHPERHDAIRIAKDCAAGAVLLLSVTAAGVFAAFLVDTFSS</sequence>
<feature type="binding site" evidence="18">
    <location>
        <position position="24"/>
    </location>
    <ligand>
        <name>a divalent metal cation</name>
        <dbReference type="ChEBI" id="CHEBI:60240"/>
    </ligand>
</feature>
<feature type="binding site" evidence="17">
    <location>
        <position position="24"/>
    </location>
    <ligand>
        <name>ATP</name>
        <dbReference type="ChEBI" id="CHEBI:30616"/>
    </ligand>
</feature>
<keyword evidence="8 20" id="KW-0418">Kinase</keyword>
<keyword evidence="10 19" id="KW-1133">Transmembrane helix</keyword>
<keyword evidence="21" id="KW-1185">Reference proteome</keyword>
<feature type="transmembrane region" description="Helical" evidence="19">
    <location>
        <begin position="49"/>
        <end position="71"/>
    </location>
</feature>
<dbReference type="GO" id="GO:0005524">
    <property type="term" value="F:ATP binding"/>
    <property type="evidence" value="ECO:0007669"/>
    <property type="project" value="UniProtKB-KW"/>
</dbReference>
<evidence type="ECO:0000256" key="16">
    <source>
        <dbReference type="PIRSR" id="PIRSR600829-2"/>
    </source>
</evidence>
<dbReference type="InterPro" id="IPR036945">
    <property type="entry name" value="DAGK_sf"/>
</dbReference>
<evidence type="ECO:0000256" key="8">
    <source>
        <dbReference type="ARBA" id="ARBA00022777"/>
    </source>
</evidence>
<keyword evidence="6 19" id="KW-0812">Transmembrane</keyword>
<dbReference type="GO" id="GO:0046872">
    <property type="term" value="F:metal ion binding"/>
    <property type="evidence" value="ECO:0007669"/>
    <property type="project" value="UniProtKB-KW"/>
</dbReference>
<keyword evidence="7 17" id="KW-0547">Nucleotide-binding</keyword>
<evidence type="ECO:0000256" key="12">
    <source>
        <dbReference type="ARBA" id="ARBA00023136"/>
    </source>
</evidence>
<evidence type="ECO:0000256" key="17">
    <source>
        <dbReference type="PIRSR" id="PIRSR600829-3"/>
    </source>
</evidence>
<dbReference type="OrthoDB" id="9796011at2"/>
<dbReference type="PANTHER" id="PTHR34299:SF1">
    <property type="entry name" value="DIACYLGLYCEROL KINASE"/>
    <property type="match status" value="1"/>
</dbReference>
<dbReference type="EMBL" id="PDOB01000038">
    <property type="protein sequence ID" value="PIL38373.1"/>
    <property type="molecule type" value="Genomic_DNA"/>
</dbReference>
<name>A0A2G8SXF2_9BURK</name>
<evidence type="ECO:0000256" key="7">
    <source>
        <dbReference type="ARBA" id="ARBA00022741"/>
    </source>
</evidence>
<keyword evidence="18" id="KW-0460">Magnesium</keyword>
<comment type="caution">
    <text evidence="20">The sequence shown here is derived from an EMBL/GenBank/DDBJ whole genome shotgun (WGS) entry which is preliminary data.</text>
</comment>
<dbReference type="InterPro" id="IPR000829">
    <property type="entry name" value="DAGK"/>
</dbReference>
<feature type="binding site" evidence="17">
    <location>
        <position position="72"/>
    </location>
    <ligand>
        <name>ATP</name>
        <dbReference type="ChEBI" id="CHEBI:30616"/>
    </ligand>
</feature>
<comment type="cofactor">
    <cofactor evidence="18">
        <name>Mg(2+)</name>
        <dbReference type="ChEBI" id="CHEBI:18420"/>
    </cofactor>
    <text evidence="18">Mn(2+), Zn(2+), Cd(2+) and Co(2+) support activity to lesser extents.</text>
</comment>
<evidence type="ECO:0000256" key="15">
    <source>
        <dbReference type="PIRSR" id="PIRSR600829-1"/>
    </source>
</evidence>
<dbReference type="RefSeq" id="WP_099917427.1">
    <property type="nucleotide sequence ID" value="NZ_BMHS01000045.1"/>
</dbReference>
<dbReference type="Proteomes" id="UP000228593">
    <property type="component" value="Unassembled WGS sequence"/>
</dbReference>
<proteinExistence type="inferred from homology"/>
<keyword evidence="9 17" id="KW-0067">ATP-binding</keyword>
<feature type="transmembrane region" description="Helical" evidence="19">
    <location>
        <begin position="92"/>
        <end position="113"/>
    </location>
</feature>
<dbReference type="CDD" id="cd14263">
    <property type="entry name" value="DAGK_IM_like"/>
    <property type="match status" value="1"/>
</dbReference>
<feature type="active site" description="Proton acceptor" evidence="15">
    <location>
        <position position="65"/>
    </location>
</feature>
<dbReference type="GO" id="GO:0005886">
    <property type="term" value="C:plasma membrane"/>
    <property type="evidence" value="ECO:0007669"/>
    <property type="project" value="UniProtKB-SubCell"/>
</dbReference>
<keyword evidence="12 19" id="KW-0472">Membrane</keyword>
<evidence type="ECO:0000256" key="13">
    <source>
        <dbReference type="ARBA" id="ARBA00023209"/>
    </source>
</evidence>
<dbReference type="PANTHER" id="PTHR34299">
    <property type="entry name" value="DIACYLGLYCEROL KINASE"/>
    <property type="match status" value="1"/>
</dbReference>
<feature type="binding site" evidence="17">
    <location>
        <begin position="90"/>
        <end position="91"/>
    </location>
    <ligand>
        <name>ATP</name>
        <dbReference type="ChEBI" id="CHEBI:30616"/>
    </ligand>
</feature>
<reference evidence="20 21" key="1">
    <citation type="submission" date="2017-10" db="EMBL/GenBank/DDBJ databases">
        <title>Massilia psychrophilum sp. nov., a novel purple-pigmented bacterium isolated from Tianshan glacier, Xinjiang Municipality, China.</title>
        <authorList>
            <person name="Wang H."/>
        </authorList>
    </citation>
    <scope>NUCLEOTIDE SEQUENCE [LARGE SCALE GENOMIC DNA]</scope>
    <source>
        <strain evidence="20 21">JCM 30813</strain>
    </source>
</reference>
<dbReference type="GO" id="GO:0008654">
    <property type="term" value="P:phospholipid biosynthetic process"/>
    <property type="evidence" value="ECO:0007669"/>
    <property type="project" value="UniProtKB-KW"/>
</dbReference>
<evidence type="ECO:0000256" key="11">
    <source>
        <dbReference type="ARBA" id="ARBA00023098"/>
    </source>
</evidence>
<keyword evidence="11" id="KW-0443">Lipid metabolism</keyword>
<keyword evidence="18" id="KW-0479">Metal-binding</keyword>
<gene>
    <name evidence="20" type="ORF">CR103_18515</name>
</gene>
<evidence type="ECO:0000256" key="6">
    <source>
        <dbReference type="ARBA" id="ARBA00022692"/>
    </source>
</evidence>
<dbReference type="Gene3D" id="1.10.287.3610">
    <property type="match status" value="1"/>
</dbReference>
<keyword evidence="14" id="KW-1208">Phospholipid metabolism</keyword>
<evidence type="ECO:0000256" key="2">
    <source>
        <dbReference type="ARBA" id="ARBA00005967"/>
    </source>
</evidence>
<keyword evidence="5" id="KW-0808">Transferase</keyword>
<evidence type="ECO:0000256" key="10">
    <source>
        <dbReference type="ARBA" id="ARBA00022989"/>
    </source>
</evidence>
<dbReference type="AlphaFoldDB" id="A0A2G8SXF2"/>
<evidence type="ECO:0000256" key="5">
    <source>
        <dbReference type="ARBA" id="ARBA00022679"/>
    </source>
</evidence>
<evidence type="ECO:0000256" key="1">
    <source>
        <dbReference type="ARBA" id="ARBA00004651"/>
    </source>
</evidence>
<organism evidence="20 21">
    <name type="scientific">Massilia psychrophila</name>
    <dbReference type="NCBI Taxonomy" id="1603353"/>
    <lineage>
        <taxon>Bacteria</taxon>
        <taxon>Pseudomonadati</taxon>
        <taxon>Pseudomonadota</taxon>
        <taxon>Betaproteobacteria</taxon>
        <taxon>Burkholderiales</taxon>
        <taxon>Oxalobacteraceae</taxon>
        <taxon>Telluria group</taxon>
        <taxon>Massilia</taxon>
    </lineage>
</organism>
<keyword evidence="13" id="KW-0594">Phospholipid biosynthesis</keyword>
<evidence type="ECO:0000256" key="3">
    <source>
        <dbReference type="ARBA" id="ARBA00022475"/>
    </source>
</evidence>
<evidence type="ECO:0000256" key="9">
    <source>
        <dbReference type="ARBA" id="ARBA00022840"/>
    </source>
</evidence>
<evidence type="ECO:0000256" key="4">
    <source>
        <dbReference type="ARBA" id="ARBA00022516"/>
    </source>
</evidence>
<feature type="binding site" evidence="18">
    <location>
        <position position="72"/>
    </location>
    <ligand>
        <name>a divalent metal cation</name>
        <dbReference type="ChEBI" id="CHEBI:60240"/>
    </ligand>
</feature>
<comment type="subcellular location">
    <subcellularLocation>
        <location evidence="1">Cell membrane</location>
        <topology evidence="1">Multi-pass membrane protein</topology>
    </subcellularLocation>
</comment>
<dbReference type="Pfam" id="PF01219">
    <property type="entry name" value="DAGK_prokar"/>
    <property type="match status" value="1"/>
</dbReference>
<evidence type="ECO:0000256" key="14">
    <source>
        <dbReference type="ARBA" id="ARBA00023264"/>
    </source>
</evidence>
<accession>A0A2G8SXF2</accession>
<protein>
    <submittedName>
        <fullName evidence="20">Diacylglycerol kinase</fullName>
    </submittedName>
</protein>
<keyword evidence="4" id="KW-0444">Lipid biosynthesis</keyword>
<evidence type="ECO:0000313" key="21">
    <source>
        <dbReference type="Proteomes" id="UP000228593"/>
    </source>
</evidence>
<feature type="transmembrane region" description="Helical" evidence="19">
    <location>
        <begin position="25"/>
        <end position="43"/>
    </location>
</feature>